<keyword evidence="1" id="KW-0472">Membrane</keyword>
<name>A0A1E2RVF8_9HYPH</name>
<keyword evidence="1" id="KW-0812">Transmembrane</keyword>
<dbReference type="STRING" id="1177755.A7A08_02883"/>
<proteinExistence type="predicted"/>
<evidence type="ECO:0000256" key="1">
    <source>
        <dbReference type="SAM" id="Phobius"/>
    </source>
</evidence>
<accession>A0A1E2RVF8</accession>
<protein>
    <submittedName>
        <fullName evidence="2">Uncharacterized protein</fullName>
    </submittedName>
</protein>
<dbReference type="EMBL" id="MASI01000009">
    <property type="protein sequence ID" value="ODA66236.1"/>
    <property type="molecule type" value="Genomic_DNA"/>
</dbReference>
<dbReference type="Proteomes" id="UP000095087">
    <property type="component" value="Unassembled WGS sequence"/>
</dbReference>
<keyword evidence="1" id="KW-1133">Transmembrane helix</keyword>
<evidence type="ECO:0000313" key="3">
    <source>
        <dbReference type="Proteomes" id="UP000095087"/>
    </source>
</evidence>
<feature type="transmembrane region" description="Helical" evidence="1">
    <location>
        <begin position="33"/>
        <end position="51"/>
    </location>
</feature>
<reference evidence="2 3" key="1">
    <citation type="submission" date="2016-07" db="EMBL/GenBank/DDBJ databases">
        <title>Draft genome sequence of Methyloligella halotolerans C2T (VKM B-2706T=CCUG 61687T=DSM 25045T), a halotolerant polyhydroxybutyrate accumulating methylotroph.</title>
        <authorList>
            <person name="Vasilenko O.V."/>
            <person name="Doronina N.V."/>
            <person name="Poroshina M.N."/>
            <person name="Tarlachkov S.V."/>
            <person name="Trotsenko Y.A."/>
        </authorList>
    </citation>
    <scope>NUCLEOTIDE SEQUENCE [LARGE SCALE GENOMIC DNA]</scope>
    <source>
        <strain evidence="2 3">VKM B-2706</strain>
    </source>
</reference>
<gene>
    <name evidence="2" type="ORF">A7A08_02883</name>
</gene>
<dbReference type="AlphaFoldDB" id="A0A1E2RVF8"/>
<evidence type="ECO:0000313" key="2">
    <source>
        <dbReference type="EMBL" id="ODA66236.1"/>
    </source>
</evidence>
<sequence>MARRESGAAQMRSAPAGPGAGFSMLRSSLLQRLTIAVSALIVVWGAVLWVVT</sequence>
<keyword evidence="3" id="KW-1185">Reference proteome</keyword>
<organism evidence="2 3">
    <name type="scientific">Methyloligella halotolerans</name>
    <dbReference type="NCBI Taxonomy" id="1177755"/>
    <lineage>
        <taxon>Bacteria</taxon>
        <taxon>Pseudomonadati</taxon>
        <taxon>Pseudomonadota</taxon>
        <taxon>Alphaproteobacteria</taxon>
        <taxon>Hyphomicrobiales</taxon>
        <taxon>Hyphomicrobiaceae</taxon>
        <taxon>Methyloligella</taxon>
    </lineage>
</organism>
<comment type="caution">
    <text evidence="2">The sequence shown here is derived from an EMBL/GenBank/DDBJ whole genome shotgun (WGS) entry which is preliminary data.</text>
</comment>